<keyword evidence="6" id="KW-1185">Reference proteome</keyword>
<comment type="similarity">
    <text evidence="1">Belongs to the cystatin family.</text>
</comment>
<feature type="chain" id="PRO_5018709494" description="Cystatin domain-containing protein" evidence="3">
    <location>
        <begin position="19"/>
        <end position="143"/>
    </location>
</feature>
<dbReference type="SMART" id="SM00043">
    <property type="entry name" value="CY"/>
    <property type="match status" value="1"/>
</dbReference>
<dbReference type="STRING" id="10141.ENSCPOP00000019390"/>
<dbReference type="InterPro" id="IPR052691">
    <property type="entry name" value="Sperm_Mat_Cystatin"/>
</dbReference>
<proteinExistence type="inferred from homology"/>
<name>H0W8T3_CAVPO</name>
<dbReference type="InterPro" id="IPR000010">
    <property type="entry name" value="Cystatin_dom"/>
</dbReference>
<dbReference type="SUPFAM" id="SSF54403">
    <property type="entry name" value="Cystatin/monellin"/>
    <property type="match status" value="1"/>
</dbReference>
<reference evidence="5" key="3">
    <citation type="submission" date="2025-09" db="UniProtKB">
        <authorList>
            <consortium name="Ensembl"/>
        </authorList>
    </citation>
    <scope>IDENTIFICATION</scope>
    <source>
        <strain evidence="5">2N</strain>
    </source>
</reference>
<dbReference type="FunFam" id="3.10.450.10:FF:000004">
    <property type="entry name" value="Cystatin C"/>
    <property type="match status" value="1"/>
</dbReference>
<evidence type="ECO:0000256" key="2">
    <source>
        <dbReference type="ARBA" id="ARBA00023157"/>
    </source>
</evidence>
<dbReference type="VEuPathDB" id="HostDB:ENSCPOG00000021926"/>
<protein>
    <recommendedName>
        <fullName evidence="4">Cystatin domain-containing protein</fullName>
    </recommendedName>
</protein>
<feature type="domain" description="Cystatin" evidence="4">
    <location>
        <begin position="31"/>
        <end position="141"/>
    </location>
</feature>
<dbReference type="Pfam" id="PF00031">
    <property type="entry name" value="Cystatin"/>
    <property type="match status" value="1"/>
</dbReference>
<evidence type="ECO:0000256" key="1">
    <source>
        <dbReference type="ARBA" id="ARBA00009403"/>
    </source>
</evidence>
<reference evidence="6" key="1">
    <citation type="journal article" date="2011" name="Nature">
        <title>A high-resolution map of human evolutionary constraint using 29 mammals.</title>
        <authorList>
            <person name="Lindblad-Toh K."/>
            <person name="Garber M."/>
            <person name="Zuk O."/>
            <person name="Lin M.F."/>
            <person name="Parker B.J."/>
            <person name="Washietl S."/>
            <person name="Kheradpour P."/>
            <person name="Ernst J."/>
            <person name="Jordan G."/>
            <person name="Mauceli E."/>
            <person name="Ward L.D."/>
            <person name="Lowe C.B."/>
            <person name="Holloway A.K."/>
            <person name="Clamp M."/>
            <person name="Gnerre S."/>
            <person name="Alfoldi J."/>
            <person name="Beal K."/>
            <person name="Chang J."/>
            <person name="Clawson H."/>
            <person name="Cuff J."/>
            <person name="Di Palma F."/>
            <person name="Fitzgerald S."/>
            <person name="Flicek P."/>
            <person name="Guttman M."/>
            <person name="Hubisz M.J."/>
            <person name="Jaffe D.B."/>
            <person name="Jungreis I."/>
            <person name="Kent W.J."/>
            <person name="Kostka D."/>
            <person name="Lara M."/>
            <person name="Martins A.L."/>
            <person name="Massingham T."/>
            <person name="Moltke I."/>
            <person name="Raney B.J."/>
            <person name="Rasmussen M.D."/>
            <person name="Robinson J."/>
            <person name="Stark A."/>
            <person name="Vilella A.J."/>
            <person name="Wen J."/>
            <person name="Xie X."/>
            <person name="Zody M.C."/>
            <person name="Baldwin J."/>
            <person name="Bloom T."/>
            <person name="Chin C.W."/>
            <person name="Heiman D."/>
            <person name="Nicol R."/>
            <person name="Nusbaum C."/>
            <person name="Young S."/>
            <person name="Wilkinson J."/>
            <person name="Worley K.C."/>
            <person name="Kovar C.L."/>
            <person name="Muzny D.M."/>
            <person name="Gibbs R.A."/>
            <person name="Cree A."/>
            <person name="Dihn H.H."/>
            <person name="Fowler G."/>
            <person name="Jhangiani S."/>
            <person name="Joshi V."/>
            <person name="Lee S."/>
            <person name="Lewis L.R."/>
            <person name="Nazareth L.V."/>
            <person name="Okwuonu G."/>
            <person name="Santibanez J."/>
            <person name="Warren W.C."/>
            <person name="Mardis E.R."/>
            <person name="Weinstock G.M."/>
            <person name="Wilson R.K."/>
            <person name="Delehaunty K."/>
            <person name="Dooling D."/>
            <person name="Fronik C."/>
            <person name="Fulton L."/>
            <person name="Fulton B."/>
            <person name="Graves T."/>
            <person name="Minx P."/>
            <person name="Sodergren E."/>
            <person name="Birney E."/>
            <person name="Margulies E.H."/>
            <person name="Herrero J."/>
            <person name="Green E.D."/>
            <person name="Haussler D."/>
            <person name="Siepel A."/>
            <person name="Goldman N."/>
            <person name="Pollard K.S."/>
            <person name="Pedersen J.S."/>
            <person name="Lander E.S."/>
            <person name="Kellis M."/>
        </authorList>
    </citation>
    <scope>NUCLEOTIDE SEQUENCE [LARGE SCALE GENOMIC DNA]</scope>
    <source>
        <strain evidence="6">2N</strain>
    </source>
</reference>
<sequence length="143" mass="16750">AMARLCRALLLFITVAVALECCTVQAWGSPKVIRPFQDIPPSYVYVQQAIWYAMKDYNKASKDKYSFRVLQILKSQEQVTDSLEYYIEAKIARTMCKKATGENEHCLFQKDPNMKKEIFCTFIVRSRPWKFELSMQKKQCRDA</sequence>
<keyword evidence="2" id="KW-1015">Disulfide bond</keyword>
<feature type="signal peptide" evidence="3">
    <location>
        <begin position="1"/>
        <end position="18"/>
    </location>
</feature>
<dbReference type="CDD" id="cd00042">
    <property type="entry name" value="CY"/>
    <property type="match status" value="1"/>
</dbReference>
<organism evidence="5 6">
    <name type="scientific">Cavia porcellus</name>
    <name type="common">Guinea pig</name>
    <dbReference type="NCBI Taxonomy" id="10141"/>
    <lineage>
        <taxon>Eukaryota</taxon>
        <taxon>Metazoa</taxon>
        <taxon>Chordata</taxon>
        <taxon>Craniata</taxon>
        <taxon>Vertebrata</taxon>
        <taxon>Euteleostomi</taxon>
        <taxon>Mammalia</taxon>
        <taxon>Eutheria</taxon>
        <taxon>Euarchontoglires</taxon>
        <taxon>Glires</taxon>
        <taxon>Rodentia</taxon>
        <taxon>Hystricomorpha</taxon>
        <taxon>Caviidae</taxon>
        <taxon>Cavia</taxon>
    </lineage>
</organism>
<dbReference type="AlphaFoldDB" id="H0W8T3"/>
<dbReference type="Bgee" id="ENSCPOG00000021926">
    <property type="expression patterns" value="Expressed in testis and 1 other cell type or tissue"/>
</dbReference>
<evidence type="ECO:0000259" key="4">
    <source>
        <dbReference type="SMART" id="SM00043"/>
    </source>
</evidence>
<dbReference type="eggNOG" id="ENOG502T6MU">
    <property type="taxonomic scope" value="Eukaryota"/>
</dbReference>
<dbReference type="PANTHER" id="PTHR47010">
    <property type="entry name" value="CYSTATIN-8-RELATED"/>
    <property type="match status" value="1"/>
</dbReference>
<dbReference type="GO" id="GO:0004869">
    <property type="term" value="F:cysteine-type endopeptidase inhibitor activity"/>
    <property type="evidence" value="ECO:0007669"/>
    <property type="project" value="InterPro"/>
</dbReference>
<evidence type="ECO:0000256" key="3">
    <source>
        <dbReference type="SAM" id="SignalP"/>
    </source>
</evidence>
<dbReference type="FunCoup" id="H0W8T3">
    <property type="interactions" value="14"/>
</dbReference>
<dbReference type="EMBL" id="AAKN02012572">
    <property type="status" value="NOT_ANNOTATED_CDS"/>
    <property type="molecule type" value="Genomic_DNA"/>
</dbReference>
<dbReference type="InterPro" id="IPR046350">
    <property type="entry name" value="Cystatin_sf"/>
</dbReference>
<dbReference type="Proteomes" id="UP000005447">
    <property type="component" value="Unassembled WGS sequence"/>
</dbReference>
<dbReference type="PANTHER" id="PTHR47010:SF2">
    <property type="entry name" value="CYSTATIN-13"/>
    <property type="match status" value="1"/>
</dbReference>
<evidence type="ECO:0000313" key="6">
    <source>
        <dbReference type="Proteomes" id="UP000005447"/>
    </source>
</evidence>
<evidence type="ECO:0000313" key="5">
    <source>
        <dbReference type="Ensembl" id="ENSCPOP00000019390.1"/>
    </source>
</evidence>
<keyword evidence="3" id="KW-0732">Signal</keyword>
<dbReference type="GeneTree" id="ENSGT00940000163249"/>
<dbReference type="HOGENOM" id="CLU_118168_2_2_1"/>
<dbReference type="OMA" id="ETYVYVQ"/>
<accession>H0W8T3</accession>
<gene>
    <name evidence="5" type="primary">LOC100722377</name>
</gene>
<reference evidence="5" key="2">
    <citation type="submission" date="2025-08" db="UniProtKB">
        <authorList>
            <consortium name="Ensembl"/>
        </authorList>
    </citation>
    <scope>IDENTIFICATION</scope>
    <source>
        <strain evidence="5">2N</strain>
    </source>
</reference>
<dbReference type="Ensembl" id="ENSCPOT00000021867.2">
    <property type="protein sequence ID" value="ENSCPOP00000019390.1"/>
    <property type="gene ID" value="ENSCPOG00000021926.2"/>
</dbReference>
<dbReference type="Gene3D" id="3.10.450.10">
    <property type="match status" value="1"/>
</dbReference>
<dbReference type="InParanoid" id="H0W8T3"/>